<comment type="similarity">
    <text evidence="8">Belongs to the class-III pyridoxal-phosphate-dependent aminotransferase family. ArgD subfamily.</text>
</comment>
<evidence type="ECO:0000256" key="2">
    <source>
        <dbReference type="ARBA" id="ARBA00022571"/>
    </source>
</evidence>
<dbReference type="GO" id="GO:0045303">
    <property type="term" value="F:diaminobutyrate-2-oxoglutarate transaminase activity"/>
    <property type="evidence" value="ECO:0007669"/>
    <property type="project" value="UniProtKB-EC"/>
</dbReference>
<dbReference type="EC" id="2.6.1.11" evidence="8"/>
<comment type="miscellaneous">
    <text evidence="8">May also have succinyldiaminopimelate aminotransferase activity, thus carrying out the corresponding step in lysine biosynthesis.</text>
</comment>
<dbReference type="Gene3D" id="3.90.1150.10">
    <property type="entry name" value="Aspartate Aminotransferase, domain 1"/>
    <property type="match status" value="1"/>
</dbReference>
<comment type="caution">
    <text evidence="8">Lacks conserved residue(s) required for the propagation of feature annotation.</text>
</comment>
<dbReference type="PATRIC" id="fig|1031711.3.peg.992"/>
<dbReference type="GO" id="GO:0042802">
    <property type="term" value="F:identical protein binding"/>
    <property type="evidence" value="ECO:0007669"/>
    <property type="project" value="TreeGrafter"/>
</dbReference>
<dbReference type="CDD" id="cd00610">
    <property type="entry name" value="OAT_like"/>
    <property type="match status" value="1"/>
</dbReference>
<dbReference type="InterPro" id="IPR015424">
    <property type="entry name" value="PyrdxlP-dep_Trfase"/>
</dbReference>
<evidence type="ECO:0000313" key="10">
    <source>
        <dbReference type="Proteomes" id="UP000007953"/>
    </source>
</evidence>
<gene>
    <name evidence="8 9" type="primary">argD</name>
    <name evidence="9" type="ordered locus">RSPO_c01013</name>
</gene>
<feature type="binding site" evidence="8">
    <location>
        <begin position="266"/>
        <end position="269"/>
    </location>
    <ligand>
        <name>pyridoxal 5'-phosphate</name>
        <dbReference type="ChEBI" id="CHEBI:597326"/>
    </ligand>
</feature>
<evidence type="ECO:0000256" key="6">
    <source>
        <dbReference type="ARBA" id="ARBA00022898"/>
    </source>
</evidence>
<evidence type="ECO:0000256" key="3">
    <source>
        <dbReference type="ARBA" id="ARBA00022576"/>
    </source>
</evidence>
<feature type="binding site" evidence="8">
    <location>
        <position position="181"/>
    </location>
    <ligand>
        <name>pyridoxal 5'-phosphate</name>
        <dbReference type="ChEBI" id="CHEBI:597326"/>
    </ligand>
</feature>
<dbReference type="HAMAP" id="MF_01107">
    <property type="entry name" value="ArgD_aminotrans_3"/>
    <property type="match status" value="1"/>
</dbReference>
<dbReference type="HOGENOM" id="CLU_016922_10_1_4"/>
<dbReference type="PANTHER" id="PTHR11986:SF79">
    <property type="entry name" value="ACETYLORNITHINE AMINOTRANSFERASE, MITOCHONDRIAL"/>
    <property type="match status" value="1"/>
</dbReference>
<dbReference type="GO" id="GO:0005737">
    <property type="term" value="C:cytoplasm"/>
    <property type="evidence" value="ECO:0007669"/>
    <property type="project" value="UniProtKB-SubCell"/>
</dbReference>
<dbReference type="InterPro" id="IPR050103">
    <property type="entry name" value="Class-III_PLP-dep_AT"/>
</dbReference>
<dbReference type="InterPro" id="IPR049704">
    <property type="entry name" value="Aminotrans_3_PPA_site"/>
</dbReference>
<feature type="binding site" evidence="8">
    <location>
        <position position="323"/>
    </location>
    <ligand>
        <name>pyridoxal 5'-phosphate</name>
        <dbReference type="ChEBI" id="CHEBI:597326"/>
    </ligand>
</feature>
<keyword evidence="8" id="KW-0963">Cytoplasm</keyword>
<keyword evidence="5 8" id="KW-0808">Transferase</keyword>
<comment type="subcellular location">
    <subcellularLocation>
        <location evidence="8">Cytoplasm</location>
    </subcellularLocation>
</comment>
<dbReference type="PROSITE" id="PS00600">
    <property type="entry name" value="AA_TRANSFER_CLASS_3"/>
    <property type="match status" value="1"/>
</dbReference>
<comment type="pathway">
    <text evidence="8">Amino-acid biosynthesis; L-arginine biosynthesis; N(2)-acetyl-L-ornithine from L-glutamate: step 4/4.</text>
</comment>
<reference evidence="9 10" key="1">
    <citation type="journal article" date="2011" name="J. Bacteriol.">
        <title>Complete genome sequence of the plant pathogen Ralstonia solanacearum strain Po82.</title>
        <authorList>
            <person name="Xu J."/>
            <person name="Zheng H.J."/>
            <person name="Liu L."/>
            <person name="Pan Z.C."/>
            <person name="Prior P."/>
            <person name="Tang B."/>
            <person name="Xu J.S."/>
            <person name="Zhang H."/>
            <person name="Tian Q."/>
            <person name="Zhang L.Q."/>
            <person name="Feng J."/>
        </authorList>
    </citation>
    <scope>NUCLEOTIDE SEQUENCE [LARGE SCALE GENOMIC DNA]</scope>
    <source>
        <strain evidence="9 10">Po82</strain>
    </source>
</reference>
<keyword evidence="3 8" id="KW-0032">Aminotransferase</keyword>
<evidence type="ECO:0000256" key="5">
    <source>
        <dbReference type="ARBA" id="ARBA00022679"/>
    </source>
</evidence>
<dbReference type="PIRSF" id="PIRSF000521">
    <property type="entry name" value="Transaminase_4ab_Lys_Orn"/>
    <property type="match status" value="1"/>
</dbReference>
<evidence type="ECO:0000256" key="4">
    <source>
        <dbReference type="ARBA" id="ARBA00022605"/>
    </source>
</evidence>
<dbReference type="Pfam" id="PF00202">
    <property type="entry name" value="Aminotran_3"/>
    <property type="match status" value="1"/>
</dbReference>
<comment type="subunit">
    <text evidence="8">Homodimer.</text>
</comment>
<feature type="modified residue" description="N6-(pyridoxal phosphate)lysine" evidence="8">
    <location>
        <position position="295"/>
    </location>
</feature>
<dbReference type="NCBIfam" id="NF002325">
    <property type="entry name" value="PRK01278.1"/>
    <property type="match status" value="1"/>
</dbReference>
<protein>
    <recommendedName>
        <fullName evidence="8">Acetylornithine aminotransferase</fullName>
        <shortName evidence="8">ACOAT</shortName>
        <ecNumber evidence="8">2.6.1.11</ecNumber>
    </recommendedName>
</protein>
<evidence type="ECO:0000256" key="1">
    <source>
        <dbReference type="ARBA" id="ARBA00004946"/>
    </source>
</evidence>
<dbReference type="FunFam" id="3.40.640.10:FF:000004">
    <property type="entry name" value="Acetylornithine aminotransferase"/>
    <property type="match status" value="1"/>
</dbReference>
<dbReference type="UniPathway" id="UPA00068">
    <property type="reaction ID" value="UER00109"/>
</dbReference>
<dbReference type="GO" id="GO:0006526">
    <property type="term" value="P:L-arginine biosynthetic process"/>
    <property type="evidence" value="ECO:0007669"/>
    <property type="project" value="UniProtKB-UniRule"/>
</dbReference>
<dbReference type="InterPro" id="IPR005814">
    <property type="entry name" value="Aminotrans_3"/>
</dbReference>
<sequence length="442" mass="47414">MPRGCLLIAHIGFKEFDDHKATGNPRGLCLFPTTGFIFLPPFSGASAMAFADYPVQSLMYITNRPEIVFTEGKGSWLTDHNGKRYLDFVQGWAVNCLGHSNDGMIAALNEQAKKLINPSPAFYNEPMAKLADLLTAHSCFDKVFFANSGAEANEGAIKLARKWGKKHKNGAHQIITFDHSFHGRTLATMSASGKAGWDTLFAPQVPGFPKAILNDIASVEALITDQTVGVMLEPVQGEGGVLPATPEFMQQLRALTKKHKLLLIVDEVQAGCGRCGTLFAYQLSGIEPDIMTLGKGIGGGVPLSALLCTDEVASFEAGDQGGTYNGNPLMTAVGCSVIEQLLAPGFLAGVLERGAYLRTQLLKLSDEFGLAGERGEGLLRALLLGKDIGGQLVESAREMNPTGLLLNAPRPNILRFMPALNVTTDEIDTMIGMLRTLLKAHA</sequence>
<dbReference type="Gene3D" id="3.40.640.10">
    <property type="entry name" value="Type I PLP-dependent aspartate aminotransferase-like (Major domain)"/>
    <property type="match status" value="1"/>
</dbReference>
<evidence type="ECO:0000313" key="9">
    <source>
        <dbReference type="EMBL" id="AEG68314.1"/>
    </source>
</evidence>
<comment type="pathway">
    <text evidence="1">Amine and polyamine biosynthesis; ectoine biosynthesis; L-ectoine from L-aspartate 4-semialdehyde: step 1/3.</text>
</comment>
<dbReference type="InterPro" id="IPR004636">
    <property type="entry name" value="AcOrn/SuccOrn_fam"/>
</dbReference>
<dbReference type="SUPFAM" id="SSF53383">
    <property type="entry name" value="PLP-dependent transferases"/>
    <property type="match status" value="1"/>
</dbReference>
<dbReference type="KEGG" id="rsn:RSPO_c01013"/>
<dbReference type="GO" id="GO:0003992">
    <property type="term" value="F:N2-acetyl-L-ornithine:2-oxoglutarate 5-aminotransferase activity"/>
    <property type="evidence" value="ECO:0007669"/>
    <property type="project" value="UniProtKB-UniRule"/>
</dbReference>
<organism evidence="9 10">
    <name type="scientific">Ralstonia solanacearum (strain Po82)</name>
    <dbReference type="NCBI Taxonomy" id="1031711"/>
    <lineage>
        <taxon>Bacteria</taxon>
        <taxon>Pseudomonadati</taxon>
        <taxon>Pseudomonadota</taxon>
        <taxon>Betaproteobacteria</taxon>
        <taxon>Burkholderiales</taxon>
        <taxon>Burkholderiaceae</taxon>
        <taxon>Ralstonia</taxon>
        <taxon>Ralstonia solanacearum species complex</taxon>
    </lineage>
</organism>
<accession>F6FZM8</accession>
<dbReference type="Proteomes" id="UP000007953">
    <property type="component" value="Chromosome"/>
</dbReference>
<evidence type="ECO:0000256" key="7">
    <source>
        <dbReference type="ARBA" id="ARBA00049111"/>
    </source>
</evidence>
<name>F6FZM8_RALS8</name>
<feature type="binding site" evidence="8">
    <location>
        <begin position="149"/>
        <end position="150"/>
    </location>
    <ligand>
        <name>pyridoxal 5'-phosphate</name>
        <dbReference type="ChEBI" id="CHEBI:597326"/>
    </ligand>
</feature>
<keyword evidence="6 8" id="KW-0663">Pyridoxal phosphate</keyword>
<dbReference type="EMBL" id="CP002819">
    <property type="protein sequence ID" value="AEG68314.1"/>
    <property type="molecule type" value="Genomic_DNA"/>
</dbReference>
<dbReference type="PANTHER" id="PTHR11986">
    <property type="entry name" value="AMINOTRANSFERASE CLASS III"/>
    <property type="match status" value="1"/>
</dbReference>
<dbReference type="GO" id="GO:0030170">
    <property type="term" value="F:pyridoxal phosphate binding"/>
    <property type="evidence" value="ECO:0007669"/>
    <property type="project" value="InterPro"/>
</dbReference>
<dbReference type="AlphaFoldDB" id="F6FZM8"/>
<comment type="catalytic activity">
    <reaction evidence="7">
        <text>L-2,4-diaminobutanoate + 2-oxoglutarate = L-aspartate 4-semialdehyde + L-glutamate</text>
        <dbReference type="Rhea" id="RHEA:11160"/>
        <dbReference type="ChEBI" id="CHEBI:16810"/>
        <dbReference type="ChEBI" id="CHEBI:29985"/>
        <dbReference type="ChEBI" id="CHEBI:58761"/>
        <dbReference type="ChEBI" id="CHEBI:537519"/>
        <dbReference type="EC" id="2.6.1.76"/>
    </reaction>
</comment>
<comment type="catalytic activity">
    <reaction evidence="8">
        <text>N(2)-acetyl-L-ornithine + 2-oxoglutarate = N-acetyl-L-glutamate 5-semialdehyde + L-glutamate</text>
        <dbReference type="Rhea" id="RHEA:18049"/>
        <dbReference type="ChEBI" id="CHEBI:16810"/>
        <dbReference type="ChEBI" id="CHEBI:29123"/>
        <dbReference type="ChEBI" id="CHEBI:29985"/>
        <dbReference type="ChEBI" id="CHEBI:57805"/>
        <dbReference type="EC" id="2.6.1.11"/>
    </reaction>
</comment>
<dbReference type="InterPro" id="IPR015422">
    <property type="entry name" value="PyrdxlP-dep_Trfase_small"/>
</dbReference>
<dbReference type="eggNOG" id="COG4992">
    <property type="taxonomic scope" value="Bacteria"/>
</dbReference>
<evidence type="ECO:0000256" key="8">
    <source>
        <dbReference type="HAMAP-Rule" id="MF_01107"/>
    </source>
</evidence>
<keyword evidence="4 8" id="KW-0028">Amino-acid biosynthesis</keyword>
<keyword evidence="2 8" id="KW-0055">Arginine biosynthesis</keyword>
<proteinExistence type="inferred from homology"/>
<comment type="cofactor">
    <cofactor evidence="8">
        <name>pyridoxal 5'-phosphate</name>
        <dbReference type="ChEBI" id="CHEBI:597326"/>
    </cofactor>
    <text evidence="8">Binds 1 pyridoxal phosphate per subunit.</text>
</comment>
<dbReference type="InterPro" id="IPR015421">
    <property type="entry name" value="PyrdxlP-dep_Trfase_major"/>
</dbReference>
<feature type="binding site" evidence="8">
    <location>
        <position position="184"/>
    </location>
    <ligand>
        <name>N(2)-acetyl-L-ornithine</name>
        <dbReference type="ChEBI" id="CHEBI:57805"/>
    </ligand>
</feature>
<dbReference type="NCBIfam" id="NF002985">
    <property type="entry name" value="PRK03715.1"/>
    <property type="match status" value="1"/>
</dbReference>